<gene>
    <name evidence="7" type="ORF">Q2T77_27540</name>
</gene>
<dbReference type="PROSITE" id="PS51296">
    <property type="entry name" value="RIESKE"/>
    <property type="match status" value="1"/>
</dbReference>
<dbReference type="SUPFAM" id="SSF50022">
    <property type="entry name" value="ISP domain"/>
    <property type="match status" value="1"/>
</dbReference>
<dbReference type="Proteomes" id="UP001169027">
    <property type="component" value="Unassembled WGS sequence"/>
</dbReference>
<keyword evidence="3" id="KW-0560">Oxidoreductase</keyword>
<organism evidence="7 8">
    <name type="scientific">Variovorax ginsengisoli</name>
    <dbReference type="NCBI Taxonomy" id="363844"/>
    <lineage>
        <taxon>Bacteria</taxon>
        <taxon>Pseudomonadati</taxon>
        <taxon>Pseudomonadota</taxon>
        <taxon>Betaproteobacteria</taxon>
        <taxon>Burkholderiales</taxon>
        <taxon>Comamonadaceae</taxon>
        <taxon>Variovorax</taxon>
    </lineage>
</organism>
<accession>A0ABT8SEY4</accession>
<reference evidence="7" key="1">
    <citation type="submission" date="2023-06" db="EMBL/GenBank/DDBJ databases">
        <authorList>
            <person name="Jiang Y."/>
            <person name="Liu Q."/>
        </authorList>
    </citation>
    <scope>NUCLEOTIDE SEQUENCE</scope>
    <source>
        <strain evidence="7">CGMCC 1.12090</strain>
    </source>
</reference>
<keyword evidence="1" id="KW-0001">2Fe-2S</keyword>
<dbReference type="InterPro" id="IPR015881">
    <property type="entry name" value="ARHD_Rieske_2Fe_2S"/>
</dbReference>
<dbReference type="InterPro" id="IPR036922">
    <property type="entry name" value="Rieske_2Fe-2S_sf"/>
</dbReference>
<evidence type="ECO:0000259" key="6">
    <source>
        <dbReference type="PROSITE" id="PS51296"/>
    </source>
</evidence>
<keyword evidence="5" id="KW-0411">Iron-sulfur</keyword>
<sequence length="456" mass="51291">MMSKEDNELLTRTGPGTPMGGLVRRFWVPVLLSRELPEPDCAPKRVTVMGEDLLAFRDTEGRVGLVEPVCPHRGANLYYGRNEQCGLRCVFHGWKFDVSGQCVDMPTATAGSAYKQRIRIKAYPTREWGDCVWAYMGDEAEPPELPSMAFALVPPSHRYVSKKWQDCNWLQCLEGAVDTAHFSFLHMILGTEEMDEKQAIERLRHAALGAQAVRNDRFRWVRDDPAPAFSVDEMESGLVIGAARRADEEDLYWRITHYLLPNHALAPSAFPGENYHGQTFVPVSDTSCWIYTYTWNPERPLTEEEVAMARGGHTVHAEVDEHYVPLRNIRNDYLIDREEQKHRSFTGIRGVSEQDAAIQDSQGGIVDRTREHLGATDIGIVRLRKLLLQQVRDSIAGRAPRALAHPQAYATHSGGWVAHRSKPLSEVMVERFGDPQGNVGAAYGLDADAVQTQKET</sequence>
<evidence type="ECO:0000313" key="7">
    <source>
        <dbReference type="EMBL" id="MDO1536046.1"/>
    </source>
</evidence>
<proteinExistence type="predicted"/>
<evidence type="ECO:0000256" key="1">
    <source>
        <dbReference type="ARBA" id="ARBA00022714"/>
    </source>
</evidence>
<evidence type="ECO:0000256" key="3">
    <source>
        <dbReference type="ARBA" id="ARBA00023002"/>
    </source>
</evidence>
<comment type="caution">
    <text evidence="7">The sequence shown here is derived from an EMBL/GenBank/DDBJ whole genome shotgun (WGS) entry which is preliminary data.</text>
</comment>
<dbReference type="EMBL" id="JAUKVY010000024">
    <property type="protein sequence ID" value="MDO1536046.1"/>
    <property type="molecule type" value="Genomic_DNA"/>
</dbReference>
<dbReference type="PROSITE" id="PS00570">
    <property type="entry name" value="RING_HYDROXYL_ALPHA"/>
    <property type="match status" value="1"/>
</dbReference>
<dbReference type="SUPFAM" id="SSF55961">
    <property type="entry name" value="Bet v1-like"/>
    <property type="match status" value="1"/>
</dbReference>
<dbReference type="InterPro" id="IPR050584">
    <property type="entry name" value="Cholesterol_7-desaturase"/>
</dbReference>
<dbReference type="PANTHER" id="PTHR21266">
    <property type="entry name" value="IRON-SULFUR DOMAIN CONTAINING PROTEIN"/>
    <property type="match status" value="1"/>
</dbReference>
<dbReference type="InterPro" id="IPR017941">
    <property type="entry name" value="Rieske_2Fe-2S"/>
</dbReference>
<dbReference type="Gene3D" id="2.102.10.10">
    <property type="entry name" value="Rieske [2Fe-2S] iron-sulphur domain"/>
    <property type="match status" value="1"/>
</dbReference>
<feature type="domain" description="Rieske" evidence="6">
    <location>
        <begin position="27"/>
        <end position="134"/>
    </location>
</feature>
<dbReference type="CDD" id="cd03479">
    <property type="entry name" value="Rieske_RO_Alpha_PhDO_like"/>
    <property type="match status" value="1"/>
</dbReference>
<keyword evidence="8" id="KW-1185">Reference proteome</keyword>
<protein>
    <submittedName>
        <fullName evidence="7">Rieske 2Fe-2S domain-containing protein</fullName>
    </submittedName>
</protein>
<evidence type="ECO:0000256" key="5">
    <source>
        <dbReference type="ARBA" id="ARBA00023014"/>
    </source>
</evidence>
<keyword evidence="2" id="KW-0479">Metal-binding</keyword>
<evidence type="ECO:0000256" key="2">
    <source>
        <dbReference type="ARBA" id="ARBA00022723"/>
    </source>
</evidence>
<evidence type="ECO:0000256" key="4">
    <source>
        <dbReference type="ARBA" id="ARBA00023004"/>
    </source>
</evidence>
<dbReference type="Pfam" id="PF19301">
    <property type="entry name" value="LigXa_C"/>
    <property type="match status" value="1"/>
</dbReference>
<evidence type="ECO:0000313" key="8">
    <source>
        <dbReference type="Proteomes" id="UP001169027"/>
    </source>
</evidence>
<dbReference type="Pfam" id="PF00355">
    <property type="entry name" value="Rieske"/>
    <property type="match status" value="1"/>
</dbReference>
<dbReference type="PANTHER" id="PTHR21266:SF59">
    <property type="entry name" value="BLR4922 PROTEIN"/>
    <property type="match status" value="1"/>
</dbReference>
<keyword evidence="4" id="KW-0408">Iron</keyword>
<dbReference type="InterPro" id="IPR045623">
    <property type="entry name" value="LigXa_C"/>
</dbReference>
<dbReference type="RefSeq" id="WP_301813927.1">
    <property type="nucleotide sequence ID" value="NZ_JAUJZH010000024.1"/>
</dbReference>
<name>A0ABT8SEY4_9BURK</name>